<evidence type="ECO:0000313" key="2">
    <source>
        <dbReference type="Proteomes" id="UP001233999"/>
    </source>
</evidence>
<sequence length="50" mass="5783">VKTRVTIILGLPDRNPERKTNSELLQAFYNIGFRPFGHKFSDALFINSFL</sequence>
<reference evidence="1" key="1">
    <citation type="journal article" date="2023" name="IScience">
        <title>Live-bearing cockroach genome reveals convergent evolutionary mechanisms linked to viviparity in insects and beyond.</title>
        <authorList>
            <person name="Fouks B."/>
            <person name="Harrison M.C."/>
            <person name="Mikhailova A.A."/>
            <person name="Marchal E."/>
            <person name="English S."/>
            <person name="Carruthers M."/>
            <person name="Jennings E.C."/>
            <person name="Chiamaka E.L."/>
            <person name="Frigard R.A."/>
            <person name="Pippel M."/>
            <person name="Attardo G.M."/>
            <person name="Benoit J.B."/>
            <person name="Bornberg-Bauer E."/>
            <person name="Tobe S.S."/>
        </authorList>
    </citation>
    <scope>NUCLEOTIDE SEQUENCE</scope>
    <source>
        <strain evidence="1">Stay&amp;Tobe</strain>
    </source>
</reference>
<comment type="caution">
    <text evidence="1">The sequence shown here is derived from an EMBL/GenBank/DDBJ whole genome shotgun (WGS) entry which is preliminary data.</text>
</comment>
<dbReference type="AlphaFoldDB" id="A0AAD8EC95"/>
<dbReference type="Proteomes" id="UP001233999">
    <property type="component" value="Unassembled WGS sequence"/>
</dbReference>
<feature type="non-terminal residue" evidence="1">
    <location>
        <position position="50"/>
    </location>
</feature>
<protein>
    <submittedName>
        <fullName evidence="1">Uncharacterized protein</fullName>
    </submittedName>
</protein>
<gene>
    <name evidence="1" type="ORF">L9F63_020640</name>
</gene>
<organism evidence="1 2">
    <name type="scientific">Diploptera punctata</name>
    <name type="common">Pacific beetle cockroach</name>
    <dbReference type="NCBI Taxonomy" id="6984"/>
    <lineage>
        <taxon>Eukaryota</taxon>
        <taxon>Metazoa</taxon>
        <taxon>Ecdysozoa</taxon>
        <taxon>Arthropoda</taxon>
        <taxon>Hexapoda</taxon>
        <taxon>Insecta</taxon>
        <taxon>Pterygota</taxon>
        <taxon>Neoptera</taxon>
        <taxon>Polyneoptera</taxon>
        <taxon>Dictyoptera</taxon>
        <taxon>Blattodea</taxon>
        <taxon>Blaberoidea</taxon>
        <taxon>Blaberidae</taxon>
        <taxon>Diplopterinae</taxon>
        <taxon>Diploptera</taxon>
    </lineage>
</organism>
<feature type="non-terminal residue" evidence="1">
    <location>
        <position position="1"/>
    </location>
</feature>
<keyword evidence="2" id="KW-1185">Reference proteome</keyword>
<name>A0AAD8EC95_DIPPU</name>
<proteinExistence type="predicted"/>
<evidence type="ECO:0000313" key="1">
    <source>
        <dbReference type="EMBL" id="KAJ9585013.1"/>
    </source>
</evidence>
<dbReference type="EMBL" id="JASPKZ010007320">
    <property type="protein sequence ID" value="KAJ9585013.1"/>
    <property type="molecule type" value="Genomic_DNA"/>
</dbReference>
<accession>A0AAD8EC95</accession>
<reference evidence="1" key="2">
    <citation type="submission" date="2023-05" db="EMBL/GenBank/DDBJ databases">
        <authorList>
            <person name="Fouks B."/>
        </authorList>
    </citation>
    <scope>NUCLEOTIDE SEQUENCE</scope>
    <source>
        <strain evidence="1">Stay&amp;Tobe</strain>
        <tissue evidence="1">Testes</tissue>
    </source>
</reference>